<organism evidence="2 3">
    <name type="scientific">Agrocybe pediades</name>
    <dbReference type="NCBI Taxonomy" id="84607"/>
    <lineage>
        <taxon>Eukaryota</taxon>
        <taxon>Fungi</taxon>
        <taxon>Dikarya</taxon>
        <taxon>Basidiomycota</taxon>
        <taxon>Agaricomycotina</taxon>
        <taxon>Agaricomycetes</taxon>
        <taxon>Agaricomycetidae</taxon>
        <taxon>Agaricales</taxon>
        <taxon>Agaricineae</taxon>
        <taxon>Strophariaceae</taxon>
        <taxon>Agrocybe</taxon>
    </lineage>
</organism>
<dbReference type="AlphaFoldDB" id="A0A8H4QPF7"/>
<accession>A0A8H4QPF7</accession>
<dbReference type="Proteomes" id="UP000521872">
    <property type="component" value="Unassembled WGS sequence"/>
</dbReference>
<feature type="region of interest" description="Disordered" evidence="1">
    <location>
        <begin position="44"/>
        <end position="72"/>
    </location>
</feature>
<protein>
    <submittedName>
        <fullName evidence="2">Uncharacterized protein</fullName>
    </submittedName>
</protein>
<comment type="caution">
    <text evidence="2">The sequence shown here is derived from an EMBL/GenBank/DDBJ whole genome shotgun (WGS) entry which is preliminary data.</text>
</comment>
<feature type="compositionally biased region" description="Polar residues" evidence="1">
    <location>
        <begin position="45"/>
        <end position="70"/>
    </location>
</feature>
<keyword evidence="3" id="KW-1185">Reference proteome</keyword>
<dbReference type="EMBL" id="JAACJL010000044">
    <property type="protein sequence ID" value="KAF4614553.1"/>
    <property type="molecule type" value="Genomic_DNA"/>
</dbReference>
<sequence>MSTAAGSRLQVDSDAKCPSVHVSKITTSANLLYPSRVPLLHVSWSGPTPSTASSKILNENGRNGAMSGSNAAGKAPAAISKRASGSLEVVYLVTCVKSVLSRAGSAVTRRVHKLKATRVNYRV</sequence>
<evidence type="ECO:0000256" key="1">
    <source>
        <dbReference type="SAM" id="MobiDB-lite"/>
    </source>
</evidence>
<proteinExistence type="predicted"/>
<evidence type="ECO:0000313" key="2">
    <source>
        <dbReference type="EMBL" id="KAF4614553.1"/>
    </source>
</evidence>
<evidence type="ECO:0000313" key="3">
    <source>
        <dbReference type="Proteomes" id="UP000521872"/>
    </source>
</evidence>
<reference evidence="2 3" key="1">
    <citation type="submission" date="2019-12" db="EMBL/GenBank/DDBJ databases">
        <authorList>
            <person name="Floudas D."/>
            <person name="Bentzer J."/>
            <person name="Ahren D."/>
            <person name="Johansson T."/>
            <person name="Persson P."/>
            <person name="Tunlid A."/>
        </authorList>
    </citation>
    <scope>NUCLEOTIDE SEQUENCE [LARGE SCALE GENOMIC DNA]</scope>
    <source>
        <strain evidence="2 3">CBS 102.39</strain>
    </source>
</reference>
<name>A0A8H4QPF7_9AGAR</name>
<gene>
    <name evidence="2" type="ORF">D9613_003463</name>
</gene>